<dbReference type="AlphaFoldDB" id="A0A8J3K0T0"/>
<dbReference type="Proteomes" id="UP000619293">
    <property type="component" value="Unassembled WGS sequence"/>
</dbReference>
<comment type="caution">
    <text evidence="2">The sequence shown here is derived from an EMBL/GenBank/DDBJ whole genome shotgun (WGS) entry which is preliminary data.</text>
</comment>
<evidence type="ECO:0008006" key="4">
    <source>
        <dbReference type="Google" id="ProtNLM"/>
    </source>
</evidence>
<keyword evidence="1" id="KW-0732">Signal</keyword>
<evidence type="ECO:0000313" key="2">
    <source>
        <dbReference type="EMBL" id="GIF90623.1"/>
    </source>
</evidence>
<evidence type="ECO:0000313" key="3">
    <source>
        <dbReference type="Proteomes" id="UP000619293"/>
    </source>
</evidence>
<proteinExistence type="predicted"/>
<sequence length="163" mass="17167">MKRPLLFLLAAALLATSAAGCGDGDDAMPLRPGETLTVDADRLVRQLMEIDFKDRTAPDGVAVTCSVRSFGAAPEGASNVGQLTTIWAKTVCGAPGPDGMLGMSMVPVKITLAGQPELFMPRDGAQYSDDLAKLFPDLGVDLAGEWPEFPAMRAELETRASGR</sequence>
<keyword evidence="3" id="KW-1185">Reference proteome</keyword>
<accession>A0A8J3K0T0</accession>
<dbReference type="RefSeq" id="WP_191840133.1">
    <property type="nucleotide sequence ID" value="NZ_BAAALB010000002.1"/>
</dbReference>
<name>A0A8J3K0T0_9ACTN</name>
<reference evidence="2 3" key="1">
    <citation type="submission" date="2021-01" db="EMBL/GenBank/DDBJ databases">
        <title>Whole genome shotgun sequence of Catellatospora chokoriensis NBRC 107358.</title>
        <authorList>
            <person name="Komaki H."/>
            <person name="Tamura T."/>
        </authorList>
    </citation>
    <scope>NUCLEOTIDE SEQUENCE [LARGE SCALE GENOMIC DNA]</scope>
    <source>
        <strain evidence="2 3">NBRC 107358</strain>
    </source>
</reference>
<feature type="signal peptide" evidence="1">
    <location>
        <begin position="1"/>
        <end position="21"/>
    </location>
</feature>
<protein>
    <recommendedName>
        <fullName evidence="4">Lipoprotein</fullName>
    </recommendedName>
</protein>
<dbReference type="EMBL" id="BONG01000024">
    <property type="protein sequence ID" value="GIF90623.1"/>
    <property type="molecule type" value="Genomic_DNA"/>
</dbReference>
<gene>
    <name evidence="2" type="ORF">Cch02nite_40670</name>
</gene>
<organism evidence="2 3">
    <name type="scientific">Catellatospora chokoriensis</name>
    <dbReference type="NCBI Taxonomy" id="310353"/>
    <lineage>
        <taxon>Bacteria</taxon>
        <taxon>Bacillati</taxon>
        <taxon>Actinomycetota</taxon>
        <taxon>Actinomycetes</taxon>
        <taxon>Micromonosporales</taxon>
        <taxon>Micromonosporaceae</taxon>
        <taxon>Catellatospora</taxon>
    </lineage>
</organism>
<feature type="chain" id="PRO_5038337487" description="Lipoprotein" evidence="1">
    <location>
        <begin position="22"/>
        <end position="163"/>
    </location>
</feature>
<evidence type="ECO:0000256" key="1">
    <source>
        <dbReference type="SAM" id="SignalP"/>
    </source>
</evidence>
<dbReference type="PROSITE" id="PS51257">
    <property type="entry name" value="PROKAR_LIPOPROTEIN"/>
    <property type="match status" value="1"/>
</dbReference>